<reference evidence="9 10" key="1">
    <citation type="submission" date="2022-11" db="EMBL/GenBank/DDBJ databases">
        <title>Study of microbial diversity in lake waters.</title>
        <authorList>
            <person name="Zhang J."/>
        </authorList>
    </citation>
    <scope>NUCLEOTIDE SEQUENCE [LARGE SCALE GENOMIC DNA]</scope>
    <source>
        <strain evidence="9 10">DT12</strain>
    </source>
</reference>
<evidence type="ECO:0000256" key="3">
    <source>
        <dbReference type="ARBA" id="ARBA00022448"/>
    </source>
</evidence>
<feature type="transmembrane region" description="Helical" evidence="8">
    <location>
        <begin position="396"/>
        <end position="415"/>
    </location>
</feature>
<feature type="transmembrane region" description="Helical" evidence="8">
    <location>
        <begin position="33"/>
        <end position="54"/>
    </location>
</feature>
<dbReference type="EMBL" id="JAPMLT010000001">
    <property type="protein sequence ID" value="MCX7568486.1"/>
    <property type="molecule type" value="Genomic_DNA"/>
</dbReference>
<feature type="transmembrane region" description="Helical" evidence="8">
    <location>
        <begin position="237"/>
        <end position="256"/>
    </location>
</feature>
<keyword evidence="7 8" id="KW-0472">Membrane</keyword>
<proteinExistence type="inferred from homology"/>
<feature type="transmembrane region" description="Helical" evidence="8">
    <location>
        <begin position="483"/>
        <end position="505"/>
    </location>
</feature>
<keyword evidence="10" id="KW-1185">Reference proteome</keyword>
<organism evidence="9 10">
    <name type="scientific">Tumebacillus lacus</name>
    <dbReference type="NCBI Taxonomy" id="2995335"/>
    <lineage>
        <taxon>Bacteria</taxon>
        <taxon>Bacillati</taxon>
        <taxon>Bacillota</taxon>
        <taxon>Bacilli</taxon>
        <taxon>Bacillales</taxon>
        <taxon>Alicyclobacillaceae</taxon>
        <taxon>Tumebacillus</taxon>
    </lineage>
</organism>
<accession>A0ABT3WV69</accession>
<evidence type="ECO:0000256" key="1">
    <source>
        <dbReference type="ARBA" id="ARBA00004651"/>
    </source>
</evidence>
<evidence type="ECO:0000256" key="2">
    <source>
        <dbReference type="ARBA" id="ARBA00010100"/>
    </source>
</evidence>
<keyword evidence="3 8" id="KW-0813">Transport</keyword>
<evidence type="ECO:0000313" key="10">
    <source>
        <dbReference type="Proteomes" id="UP001208017"/>
    </source>
</evidence>
<name>A0ABT3WV69_9BACL</name>
<keyword evidence="4 8" id="KW-1003">Cell membrane</keyword>
<dbReference type="PANTHER" id="PTHR30003">
    <property type="entry name" value="L-LACTATE PERMEASE"/>
    <property type="match status" value="1"/>
</dbReference>
<dbReference type="Proteomes" id="UP001208017">
    <property type="component" value="Unassembled WGS sequence"/>
</dbReference>
<evidence type="ECO:0000256" key="4">
    <source>
        <dbReference type="ARBA" id="ARBA00022475"/>
    </source>
</evidence>
<keyword evidence="6 8" id="KW-1133">Transmembrane helix</keyword>
<evidence type="ECO:0000256" key="6">
    <source>
        <dbReference type="ARBA" id="ARBA00022989"/>
    </source>
</evidence>
<feature type="transmembrane region" description="Helical" evidence="8">
    <location>
        <begin position="60"/>
        <end position="80"/>
    </location>
</feature>
<feature type="transmembrane region" description="Helical" evidence="8">
    <location>
        <begin position="145"/>
        <end position="165"/>
    </location>
</feature>
<dbReference type="RefSeq" id="WP_267149731.1">
    <property type="nucleotide sequence ID" value="NZ_JAPMLT010000001.1"/>
</dbReference>
<comment type="subcellular location">
    <subcellularLocation>
        <location evidence="1 8">Cell membrane</location>
        <topology evidence="1 8">Multi-pass membrane protein</topology>
    </subcellularLocation>
</comment>
<evidence type="ECO:0000256" key="5">
    <source>
        <dbReference type="ARBA" id="ARBA00022692"/>
    </source>
</evidence>
<feature type="transmembrane region" description="Helical" evidence="8">
    <location>
        <begin position="177"/>
        <end position="201"/>
    </location>
</feature>
<comment type="similarity">
    <text evidence="2 8">Belongs to the lactate permease family.</text>
</comment>
<dbReference type="Pfam" id="PF02652">
    <property type="entry name" value="Lactate_perm"/>
    <property type="match status" value="1"/>
</dbReference>
<evidence type="ECO:0000256" key="8">
    <source>
        <dbReference type="RuleBase" id="RU365092"/>
    </source>
</evidence>
<comment type="function">
    <text evidence="8">Uptake of L-lactate across the membrane. Can also transport D-lactate and glycolate.</text>
</comment>
<dbReference type="PANTHER" id="PTHR30003:SF0">
    <property type="entry name" value="GLYCOLATE PERMEASE GLCA-RELATED"/>
    <property type="match status" value="1"/>
</dbReference>
<comment type="caution">
    <text evidence="9">The sequence shown here is derived from an EMBL/GenBank/DDBJ whole genome shotgun (WGS) entry which is preliminary data.</text>
</comment>
<dbReference type="InterPro" id="IPR003804">
    <property type="entry name" value="Lactate_perm"/>
</dbReference>
<evidence type="ECO:0000256" key="7">
    <source>
        <dbReference type="ARBA" id="ARBA00023136"/>
    </source>
</evidence>
<feature type="transmembrane region" description="Helical" evidence="8">
    <location>
        <begin position="366"/>
        <end position="390"/>
    </location>
</feature>
<gene>
    <name evidence="9" type="ORF">OS242_00710</name>
</gene>
<feature type="transmembrane region" description="Helical" evidence="8">
    <location>
        <begin position="6"/>
        <end position="21"/>
    </location>
</feature>
<feature type="transmembrane region" description="Helical" evidence="8">
    <location>
        <begin position="322"/>
        <end position="345"/>
    </location>
</feature>
<protein>
    <recommendedName>
        <fullName evidence="8">L-lactate permease</fullName>
    </recommendedName>
</protein>
<sequence length="506" mass="53990">MWESSLGLLPVAVILLLLFGFKQTATRTALGGYVIALLLTFAVPAFSLGLPGIWHASVQGVLTTSLVAYVLLFGIFLYHLMKEKEIIPSIAAFVARSTDDPVRQVLILCVAFSPLVESASGFGVSVIVVAPILVALGFRPYRAALLSLISMFAVPWGAMATGMVVGASLSDLPLRTIGVWTANLTVPTFFFFVLLLVWLAGGWQGVKKRGAEALFLTAVLGASVYLFNAWVSVELAGVFGGLVTLSVALTLVRLSASRAARQAVDGVRETAADVEAAPAYSLFKAMSPYLFLTVFLFLTRLIPPLEAWLRSHARLEFASYSFSLPLLYSPGFALAVTCLFTWWFFRPDRGMVGRAARATVKQWVSVNLSTVAFVAMSEVMAMSGMTAALATVTAALFGYWFLALSPWVGGLGGFLTGSNAGSNAMFLNLQVAAAAQLRLPPELFAGVQNAAASHLTMASPSRVLLGVTVLNIREQENRLLRHMMGVGAATLLLLTGLALAFSFVAS</sequence>
<keyword evidence="5 8" id="KW-0812">Transmembrane</keyword>
<feature type="transmembrane region" description="Helical" evidence="8">
    <location>
        <begin position="213"/>
        <end position="231"/>
    </location>
</feature>
<feature type="transmembrane region" description="Helical" evidence="8">
    <location>
        <begin position="277"/>
        <end position="302"/>
    </location>
</feature>
<evidence type="ECO:0000313" key="9">
    <source>
        <dbReference type="EMBL" id="MCX7568486.1"/>
    </source>
</evidence>